<dbReference type="Gene3D" id="2.80.10.50">
    <property type="match status" value="4"/>
</dbReference>
<dbReference type="OrthoDB" id="4192775at2"/>
<feature type="compositionally biased region" description="Low complexity" evidence="1">
    <location>
        <begin position="534"/>
        <end position="544"/>
    </location>
</feature>
<dbReference type="EMBL" id="CP042266">
    <property type="protein sequence ID" value="QDY79877.1"/>
    <property type="molecule type" value="Genomic_DNA"/>
</dbReference>
<gene>
    <name evidence="4" type="ORF">FQU76_28815</name>
</gene>
<keyword evidence="2" id="KW-0472">Membrane</keyword>
<reference evidence="4 5" key="1">
    <citation type="submission" date="2019-07" db="EMBL/GenBank/DDBJ databases">
        <authorList>
            <person name="Zhu P."/>
        </authorList>
    </citation>
    <scope>NUCLEOTIDE SEQUENCE [LARGE SCALE GENOMIC DNA]</scope>
    <source>
        <strain evidence="4 5">SSL-25</strain>
    </source>
</reference>
<proteinExistence type="predicted"/>
<organism evidence="4 5">
    <name type="scientific">Streptomyces qinzhouensis</name>
    <dbReference type="NCBI Taxonomy" id="2599401"/>
    <lineage>
        <taxon>Bacteria</taxon>
        <taxon>Bacillati</taxon>
        <taxon>Actinomycetota</taxon>
        <taxon>Actinomycetes</taxon>
        <taxon>Kitasatosporales</taxon>
        <taxon>Streptomycetaceae</taxon>
        <taxon>Streptomyces</taxon>
    </lineage>
</organism>
<feature type="domain" description="Ricin B lectin" evidence="3">
    <location>
        <begin position="493"/>
        <end position="644"/>
    </location>
</feature>
<evidence type="ECO:0000256" key="1">
    <source>
        <dbReference type="SAM" id="MobiDB-lite"/>
    </source>
</evidence>
<evidence type="ECO:0000313" key="4">
    <source>
        <dbReference type="EMBL" id="QDY79877.1"/>
    </source>
</evidence>
<dbReference type="SMART" id="SM00458">
    <property type="entry name" value="RICIN"/>
    <property type="match status" value="2"/>
</dbReference>
<keyword evidence="2" id="KW-0812">Transmembrane</keyword>
<feature type="region of interest" description="Disordered" evidence="1">
    <location>
        <begin position="533"/>
        <end position="558"/>
    </location>
</feature>
<dbReference type="InterPro" id="IPR035992">
    <property type="entry name" value="Ricin_B-like_lectins"/>
</dbReference>
<name>A0A5B8JE71_9ACTN</name>
<sequence>MDAVRSRGTGDSACLTSTVAEKKDAPCMKPLSRLKRVLACGVAAVAMTAGLTAPALTTPAQAAPAPGFPVDKTCGTPAVPGGGNCMTSLITASFDMIKGMRKAANSNKLNNAEFTQSTAAKLSERFPGFNVMVFKTVGTDLYETEWFTNEHKADMRGVLLDTTFKLNHFMDKEQKEPSGYDVFRIWVFQGDSTFRNRGDGGYMNWAFVGQDSDTVKKEPWLCRAKSARPYKCDGDVRTIHFPARNGHTTKTGSLTPDSARPGYQACLDVSGNGTANGTPVQMWECNGGDAQKWTYNGYKLRAANGKCLDLAGNKTENGAKLQVWDCLEIPGQRWHMSSSGGFRHMTDLDDRSKDVCIDNVNAQTGNGGTVAAWACGSADHRDAPNQNWAWGGNIPGKPTNPTTPGNGAGTYLKLSNGLGAVPVSGSAGASVVPGIRGANETKWKVASVGGGRYRITSAYGLELTKNTSSYMAELQPWSNSSKQKWELFGVGGGKYQIRISDDECLTHHSDFKQLGVWTCKQGWQQEWELESTSGGVITPTDPTTPTNPKPNPGGGAAVPTERPLFLKLANGLGASAPNETASWGAPILSGILGYKGTTWTIKPLGGDRYRIVNDLGYNLTMNPDTYVAEQQAWGNTSNQKWEFVSLGDGKYRVQISDDDCLTHNSDFKQLGVWTCEGGWKQEWSFQLR</sequence>
<evidence type="ECO:0000259" key="3">
    <source>
        <dbReference type="SMART" id="SM00458"/>
    </source>
</evidence>
<feature type="transmembrane region" description="Helical" evidence="2">
    <location>
        <begin position="37"/>
        <end position="56"/>
    </location>
</feature>
<keyword evidence="2" id="KW-1133">Transmembrane helix</keyword>
<dbReference type="KEGG" id="sqz:FQU76_28815"/>
<protein>
    <recommendedName>
        <fullName evidence="3">Ricin B lectin domain-containing protein</fullName>
    </recommendedName>
</protein>
<evidence type="ECO:0000256" key="2">
    <source>
        <dbReference type="SAM" id="Phobius"/>
    </source>
</evidence>
<feature type="domain" description="Ricin B lectin" evidence="3">
    <location>
        <begin position="246"/>
        <end position="391"/>
    </location>
</feature>
<dbReference type="CDD" id="cd00161">
    <property type="entry name" value="beta-trefoil_Ricin-like"/>
    <property type="match status" value="3"/>
</dbReference>
<evidence type="ECO:0000313" key="5">
    <source>
        <dbReference type="Proteomes" id="UP000320580"/>
    </source>
</evidence>
<accession>A0A5B8JE71</accession>
<dbReference type="SUPFAM" id="SSF50370">
    <property type="entry name" value="Ricin B-like lectins"/>
    <property type="match status" value="3"/>
</dbReference>
<keyword evidence="5" id="KW-1185">Reference proteome</keyword>
<dbReference type="AlphaFoldDB" id="A0A5B8JE71"/>
<dbReference type="Pfam" id="PF00652">
    <property type="entry name" value="Ricin_B_lectin"/>
    <property type="match status" value="1"/>
</dbReference>
<dbReference type="Proteomes" id="UP000320580">
    <property type="component" value="Chromosome"/>
</dbReference>
<dbReference type="InterPro" id="IPR000772">
    <property type="entry name" value="Ricin_B_lectin"/>
</dbReference>
<dbReference type="PROSITE" id="PS50231">
    <property type="entry name" value="RICIN_B_LECTIN"/>
    <property type="match status" value="3"/>
</dbReference>